<feature type="compositionally biased region" description="Polar residues" evidence="1">
    <location>
        <begin position="840"/>
        <end position="849"/>
    </location>
</feature>
<name>A0ABP1N5X3_XYLVO</name>
<evidence type="ECO:0000313" key="2">
    <source>
        <dbReference type="EMBL" id="CAL7936372.1"/>
    </source>
</evidence>
<feature type="compositionally biased region" description="Basic and acidic residues" evidence="1">
    <location>
        <begin position="255"/>
        <end position="269"/>
    </location>
</feature>
<feature type="compositionally biased region" description="Polar residues" evidence="1">
    <location>
        <begin position="661"/>
        <end position="675"/>
    </location>
</feature>
<feature type="region of interest" description="Disordered" evidence="1">
    <location>
        <begin position="1049"/>
        <end position="1077"/>
    </location>
</feature>
<feature type="compositionally biased region" description="Polar residues" evidence="1">
    <location>
        <begin position="100"/>
        <end position="110"/>
    </location>
</feature>
<proteinExistence type="predicted"/>
<feature type="region of interest" description="Disordered" evidence="1">
    <location>
        <begin position="805"/>
        <end position="854"/>
    </location>
</feature>
<feature type="compositionally biased region" description="Basic and acidic residues" evidence="1">
    <location>
        <begin position="2126"/>
        <end position="2136"/>
    </location>
</feature>
<keyword evidence="3" id="KW-1185">Reference proteome</keyword>
<reference evidence="2 3" key="1">
    <citation type="submission" date="2024-08" db="EMBL/GenBank/DDBJ databases">
        <authorList>
            <person name="Will J Nash"/>
            <person name="Angela Man"/>
            <person name="Seanna McTaggart"/>
            <person name="Kendall Baker"/>
            <person name="Tom Barker"/>
            <person name="Leah Catchpole"/>
            <person name="Alex Durrant"/>
            <person name="Karim Gharbi"/>
            <person name="Naomi Irish"/>
            <person name="Gemy Kaithakottil"/>
            <person name="Debby Ku"/>
            <person name="Aaliyah Providence"/>
            <person name="Felix Shaw"/>
            <person name="David Swarbreck"/>
            <person name="Chris Watkins"/>
            <person name="Ann M. McCartney"/>
            <person name="Giulio Formenti"/>
            <person name="Alice Mouton"/>
            <person name="Noel Vella"/>
            <person name="Bjorn M von Reumont"/>
            <person name="Adriana Vella"/>
            <person name="Wilfried Haerty"/>
        </authorList>
    </citation>
    <scope>NUCLEOTIDE SEQUENCE [LARGE SCALE GENOMIC DNA]</scope>
</reference>
<protein>
    <submittedName>
        <fullName evidence="2">Uncharacterized protein</fullName>
    </submittedName>
</protein>
<feature type="compositionally biased region" description="Basic and acidic residues" evidence="1">
    <location>
        <begin position="701"/>
        <end position="713"/>
    </location>
</feature>
<feature type="compositionally biased region" description="Polar residues" evidence="1">
    <location>
        <begin position="165"/>
        <end position="199"/>
    </location>
</feature>
<feature type="region of interest" description="Disordered" evidence="1">
    <location>
        <begin position="998"/>
        <end position="1021"/>
    </location>
</feature>
<feature type="region of interest" description="Disordered" evidence="1">
    <location>
        <begin position="2126"/>
        <end position="2146"/>
    </location>
</feature>
<feature type="region of interest" description="Disordered" evidence="1">
    <location>
        <begin position="100"/>
        <end position="287"/>
    </location>
</feature>
<feature type="compositionally biased region" description="Basic residues" evidence="1">
    <location>
        <begin position="676"/>
        <end position="688"/>
    </location>
</feature>
<feature type="compositionally biased region" description="Basic and acidic residues" evidence="1">
    <location>
        <begin position="1053"/>
        <end position="1077"/>
    </location>
</feature>
<dbReference type="EMBL" id="CAXAJV020001287">
    <property type="protein sequence ID" value="CAL7936372.1"/>
    <property type="molecule type" value="Genomic_DNA"/>
</dbReference>
<feature type="compositionally biased region" description="Basic and acidic residues" evidence="1">
    <location>
        <begin position="830"/>
        <end position="839"/>
    </location>
</feature>
<feature type="region of interest" description="Disordered" evidence="1">
    <location>
        <begin position="661"/>
        <end position="740"/>
    </location>
</feature>
<comment type="caution">
    <text evidence="2">The sequence shown here is derived from an EMBL/GenBank/DDBJ whole genome shotgun (WGS) entry which is preliminary data.</text>
</comment>
<organism evidence="2 3">
    <name type="scientific">Xylocopa violacea</name>
    <name type="common">Violet carpenter bee</name>
    <name type="synonym">Apis violacea</name>
    <dbReference type="NCBI Taxonomy" id="135666"/>
    <lineage>
        <taxon>Eukaryota</taxon>
        <taxon>Metazoa</taxon>
        <taxon>Ecdysozoa</taxon>
        <taxon>Arthropoda</taxon>
        <taxon>Hexapoda</taxon>
        <taxon>Insecta</taxon>
        <taxon>Pterygota</taxon>
        <taxon>Neoptera</taxon>
        <taxon>Endopterygota</taxon>
        <taxon>Hymenoptera</taxon>
        <taxon>Apocrita</taxon>
        <taxon>Aculeata</taxon>
        <taxon>Apoidea</taxon>
        <taxon>Anthophila</taxon>
        <taxon>Apidae</taxon>
        <taxon>Xylocopa</taxon>
        <taxon>Xylocopa</taxon>
    </lineage>
</organism>
<gene>
    <name evidence="2" type="ORF">XYLVIOL_LOCUS2118</name>
</gene>
<feature type="compositionally biased region" description="Basic and acidic residues" evidence="1">
    <location>
        <begin position="139"/>
        <end position="151"/>
    </location>
</feature>
<feature type="region of interest" description="Disordered" evidence="1">
    <location>
        <begin position="2158"/>
        <end position="2186"/>
    </location>
</feature>
<sequence length="2220" mass="250813">MADTKYRTRSLTTLISCESYESSHDSNDTISRIIDDPHATPAQKTMRILGLTQQDVEDARIRIKERQLYKKLTEDEDELFGTTAMDTSRYFSFVPRNDLDITQTGNTEENNATEKKDAEEEIIEEEKREMSVDEVVEDEVSKNEVSKDDVPKNQTTDDEIAMNDVTINEDNNPSSVTDSEAYSSLMDQNDPSSLGNVSIENPRDSKNNPTPNPVEETDTFSDPNSPTTKREETDNAETNSTDGNNKRNPSNHWAMDVKHCGSFSRKPDENESQSSRQSRQGVEKSSSPVKLEALFHCSCTVDEYSFKENIEKCRSPQSPTMTTSTPKGSPNKVMVDSSNLNMISARQSTDNFDDANGKIEFGEGNSSPLIEKLRKMTSDLLILRNIKGKEQRLTSGLTVEDKAAQAVLKVSDRDASVFSKLHAEARRCSASVGTQNLSEIVKDLRVTKNTLVTNFRPLKTFDAEEDKLKLKIENEIPNMVSLSVVGTGPGSTQRLHLSPGRQEAKKNPTNVNLREYSFGDTNIQKFYKDSMKVFDGCYEKDFANNSELQCVLQQLNKKEWSIFPGRPGQEMLMPATFVKKQDDRGNRSTVQDFVGVPQTTNFEEINRYKIAVHPSSSKFNYEPLVSQITQSRNKRFLDDASCLPSEIRNSSCSILTKNVSTQTDNDVHQRSSSTSLKRKKMFFKRKHLSDRSRNASPVGKIEARNSALKDHSKLLARQKPSRSNDRQRKPFKLTKSSSNRSACECKMPRTESIVSELRCAAREDARRCEGKCQIQSFGTIPLSRVARSSMFDALVYRKKPPAYPKKVKNEASAQNAIPNTNSKSASSYKRLLEASKRPTDGQSAQNSNKFKWKSRMEETLEEQEAREMRALKAYNEITLLEDKKVLESKKKLPAKRNSVELTPESSRNRYNYSRKGTAGRIKKGVSGESMYDDCLDKENVSMDATTETEPLQSVAAKDSKALCTGGKSGSVSTERYITCSKLSKVNKVTDKLLENFDRLHGGPAKQDAKKSRLAAETDTRKPYTKYSKPKKLIDEENVSIVSIKKLEGTQTGRELERTPAKEDVRDSKDESVHVDSREGRTNITEPFVKNVYEAVPSTSLDGMCLKIQNGDLLRMIESITIQDVGSSCSSTTVDQGDELLQTVMRADATTVNEAQTIAKPDVEDRGTETVTVLEVEDDNRKIGKIAEVEDDKKIGIEEKEEEKVEEDKTGLEAILKIEDDSKELKIQEVEDDDKKEIETTADVEDKNKLETLLHCFETIPKIEDHRMEFATSSEIEDFETEETGEPKVPDDFDLTLSLESIRIEEPAESQIETVETRSQSLELVQNESDRVLSRPIADLIRNIGLNYFSNDLILSNTSASGGNIVDEDTITMLHNAFCYGPTDATFDLPGEILAMDDILNNRHAASTTDEFIFEPGRELMDVSMEQLPPVSRGENDFEQAIHAAIRQIQGMGENGQEEGRCDLFIANVDHEGLLFNFEVNEAEHPDANEFGLSDLLTTMNRILGNLNVRGLNLNNVAGLRFEILRDPFNDDEDEIDQVEEEIEEGDEEMEEQPIIDEMLRKFIKEDIFTNIRFPIIIKWTDLIASAWSESNEELQDFDITLNQAEPSKINLFSLVDDYNEEDEDIPEIITEECIPRKYNEVIRKTMHFGHLRNVQQPMIATVFSSNKFSSVNEYDVIANTSNEEVIATYLNEASTSDAPFTSLPSGSRRYTAIPLELIEDYETHSSEVILNKTYDLLREVEGENKIHEWKSIGGKEIVNIENNEGIIETSFNYEEDRKMYEYGEAEEDVAYLATEENTENEGNEQVQVSNNQEILESKGFDSFEVEEGKKNIESEEEISLKIIITFWLLAFAFYIRYFYQKIFSSKDVSTSTSNLKPFEVHAVPTSTSTLLENLQLLQKIEEEKEETVAEENDLSETSIVDPETVQVSHFSEYRSLNLDSTMYATSSSTAGTEFEDILKELENKFEEMYLSDRISEHGDSVSFFMSDETNFREQNPPNIEEIVSGSFRVDPDLQLQSSSPIKSPTSDNDQSNIEYRSREDAADERPLISDTEKQKLLELRLAEEEIKTFRYKDDDSSSSKSLPIHDNETNLLDDFYLFQAKVKIDGEEKRSDTKVLAHSDDRRELNSTFKIEKEESAGGQTGSPEGIVFLKQGVEEVIEEESTEQKQSSNSPEIFPTSDSFDSTYTRVSEGSKKAASIVDLNESSMEEFAIASNESIVDS</sequence>
<feature type="compositionally biased region" description="Polar residues" evidence="1">
    <location>
        <begin position="811"/>
        <end position="827"/>
    </location>
</feature>
<accession>A0ABP1N5X3</accession>
<feature type="compositionally biased region" description="Polar residues" evidence="1">
    <location>
        <begin position="2014"/>
        <end position="2034"/>
    </location>
</feature>
<evidence type="ECO:0000313" key="3">
    <source>
        <dbReference type="Proteomes" id="UP001642520"/>
    </source>
</evidence>
<feature type="compositionally biased region" description="Polar residues" evidence="1">
    <location>
        <begin position="2165"/>
        <end position="2186"/>
    </location>
</feature>
<dbReference type="Proteomes" id="UP001642520">
    <property type="component" value="Unassembled WGS sequence"/>
</dbReference>
<feature type="region of interest" description="Disordered" evidence="1">
    <location>
        <begin position="2013"/>
        <end position="2049"/>
    </location>
</feature>
<feature type="compositionally biased region" description="Basic and acidic residues" evidence="1">
    <location>
        <begin position="2035"/>
        <end position="2049"/>
    </location>
</feature>
<feature type="compositionally biased region" description="Polar residues" evidence="1">
    <location>
        <begin position="236"/>
        <end position="251"/>
    </location>
</feature>
<evidence type="ECO:0000256" key="1">
    <source>
        <dbReference type="SAM" id="MobiDB-lite"/>
    </source>
</evidence>